<reference evidence="2 3" key="1">
    <citation type="submission" date="2017-04" db="EMBL/GenBank/DDBJ databases">
        <title>Genome sequencing of [Candida] sorbophila.</title>
        <authorList>
            <person name="Ahn J.O."/>
        </authorList>
    </citation>
    <scope>NUCLEOTIDE SEQUENCE [LARGE SCALE GENOMIC DNA]</scope>
    <source>
        <strain evidence="2 3">DS02</strain>
    </source>
</reference>
<evidence type="ECO:0000313" key="3">
    <source>
        <dbReference type="Proteomes" id="UP000238350"/>
    </source>
</evidence>
<dbReference type="EMBL" id="NDIQ01000001">
    <property type="protein sequence ID" value="PRT53669.1"/>
    <property type="molecule type" value="Genomic_DNA"/>
</dbReference>
<gene>
    <name evidence="2" type="ORF">B9G98_01289</name>
</gene>
<sequence>MEDYSSSSEEQSDESFQGVPSPSNGGLGEIFRTMIEDNIPGLYGDPRRLMELIASADYLSSDEETDEEGVRARGLEQFVVRTERDENYVRPDLIQVALVRAITGMRGNDELLTSINKINSISKFNPGDEFDAPPCYKLVPKKDLSKWHRVALGTVQELCNSGMTANFSINPKPSDFHDMSSYYFFNEHNVQTGEVVPHATIYAESDTTMGFRALMFENISFPLLVVHLAKTIGHGCYHVRNNYPLIVWSPDDRVPRSKNSPEKGTMPVIGMEINNDLYSVQLDREEQVERHKDDFVELISYLKQQGFIERARCKLVCLMYKSIWGHDAYIYATSRDSYIFCPEEVRQNVVDILVAYGGVYLGKAKELYGLDLVNSFDNYFVSADSLVSKACLVHPLGTTFNFGQPQTPIDEATYRELASTSTEQEQVSAEVQNDSLAEGVRTVHYLMSHLSSTVRPDLEFCVDTVYWNSDSRPNRGNVHLNFDAFRTTFIYLMHTSDSSIRYSLPPTEFSEWQVDCYLAYLPKADPKMDSCAFVLMLNSEPLFWRRYDLDRAGKDNDRLAVRLMALMLERAGVFPLLSSMSGNEEIPVRYITDRSIAWLENFKELNPTLRNPTLVCVEPQDNLALFLLRGAFGDSFKEQLRKFCMV</sequence>
<dbReference type="AlphaFoldDB" id="A0A2T0FFD2"/>
<keyword evidence="3" id="KW-1185">Reference proteome</keyword>
<accession>A0A2T0FFD2</accession>
<feature type="region of interest" description="Disordered" evidence="1">
    <location>
        <begin position="1"/>
        <end position="29"/>
    </location>
</feature>
<dbReference type="RefSeq" id="XP_024663615.1">
    <property type="nucleotide sequence ID" value="XM_024807847.1"/>
</dbReference>
<name>A0A2T0FFD2_9ASCO</name>
<proteinExistence type="predicted"/>
<organism evidence="2 3">
    <name type="scientific">Wickerhamiella sorbophila</name>
    <dbReference type="NCBI Taxonomy" id="45607"/>
    <lineage>
        <taxon>Eukaryota</taxon>
        <taxon>Fungi</taxon>
        <taxon>Dikarya</taxon>
        <taxon>Ascomycota</taxon>
        <taxon>Saccharomycotina</taxon>
        <taxon>Dipodascomycetes</taxon>
        <taxon>Dipodascales</taxon>
        <taxon>Trichomonascaceae</taxon>
        <taxon>Wickerhamiella</taxon>
    </lineage>
</organism>
<dbReference type="GeneID" id="36515038"/>
<protein>
    <submittedName>
        <fullName evidence="2">Uncharacterized protein</fullName>
    </submittedName>
</protein>
<evidence type="ECO:0000313" key="2">
    <source>
        <dbReference type="EMBL" id="PRT53669.1"/>
    </source>
</evidence>
<evidence type="ECO:0000256" key="1">
    <source>
        <dbReference type="SAM" id="MobiDB-lite"/>
    </source>
</evidence>
<dbReference type="Proteomes" id="UP000238350">
    <property type="component" value="Unassembled WGS sequence"/>
</dbReference>
<comment type="caution">
    <text evidence="2">The sequence shown here is derived from an EMBL/GenBank/DDBJ whole genome shotgun (WGS) entry which is preliminary data.</text>
</comment>